<feature type="compositionally biased region" description="Basic and acidic residues" evidence="1">
    <location>
        <begin position="57"/>
        <end position="75"/>
    </location>
</feature>
<evidence type="ECO:0000313" key="2">
    <source>
        <dbReference type="EMBL" id="CAD7569800.1"/>
    </source>
</evidence>
<evidence type="ECO:0000256" key="1">
    <source>
        <dbReference type="SAM" id="MobiDB-lite"/>
    </source>
</evidence>
<name>A0A7R9IZP7_TIMCA</name>
<feature type="compositionally biased region" description="Low complexity" evidence="1">
    <location>
        <begin position="39"/>
        <end position="48"/>
    </location>
</feature>
<accession>A0A7R9IZP7</accession>
<proteinExistence type="predicted"/>
<dbReference type="AlphaFoldDB" id="A0A7R9IZP7"/>
<feature type="compositionally biased region" description="Basic and acidic residues" evidence="1">
    <location>
        <begin position="1"/>
        <end position="12"/>
    </location>
</feature>
<gene>
    <name evidence="2" type="ORF">TCMB3V08_LOCUS2523</name>
</gene>
<dbReference type="EMBL" id="OE179807">
    <property type="protein sequence ID" value="CAD7569800.1"/>
    <property type="molecule type" value="Genomic_DNA"/>
</dbReference>
<feature type="region of interest" description="Disordered" evidence="1">
    <location>
        <begin position="1"/>
        <end position="75"/>
    </location>
</feature>
<organism evidence="2">
    <name type="scientific">Timema californicum</name>
    <name type="common">California timema</name>
    <name type="synonym">Walking stick</name>
    <dbReference type="NCBI Taxonomy" id="61474"/>
    <lineage>
        <taxon>Eukaryota</taxon>
        <taxon>Metazoa</taxon>
        <taxon>Ecdysozoa</taxon>
        <taxon>Arthropoda</taxon>
        <taxon>Hexapoda</taxon>
        <taxon>Insecta</taxon>
        <taxon>Pterygota</taxon>
        <taxon>Neoptera</taxon>
        <taxon>Polyneoptera</taxon>
        <taxon>Phasmatodea</taxon>
        <taxon>Timematodea</taxon>
        <taxon>Timematoidea</taxon>
        <taxon>Timematidae</taxon>
        <taxon>Timema</taxon>
    </lineage>
</organism>
<reference evidence="2" key="1">
    <citation type="submission" date="2020-11" db="EMBL/GenBank/DDBJ databases">
        <authorList>
            <person name="Tran Van P."/>
        </authorList>
    </citation>
    <scope>NUCLEOTIDE SEQUENCE</scope>
</reference>
<sequence length="75" mass="8546">MEARKRERERARTMPGTNGTTGSPRVPVSVAPYRDRRASSSSDTSLPDTNLRQWRTKSKEPLHDMTRDAPHRAQV</sequence>
<protein>
    <submittedName>
        <fullName evidence="2">(California timema) hypothetical protein</fullName>
    </submittedName>
</protein>